<feature type="transmembrane region" description="Helical" evidence="1">
    <location>
        <begin position="333"/>
        <end position="354"/>
    </location>
</feature>
<evidence type="ECO:0000256" key="1">
    <source>
        <dbReference type="SAM" id="Phobius"/>
    </source>
</evidence>
<reference evidence="2 3" key="1">
    <citation type="submission" date="2016-11" db="EMBL/GenBank/DDBJ databases">
        <authorList>
            <person name="Manzoor S."/>
        </authorList>
    </citation>
    <scope>NUCLEOTIDE SEQUENCE [LARGE SCALE GENOMIC DNA]</scope>
    <source>
        <strain evidence="2">Clostridium ultunense strain Esp</strain>
    </source>
</reference>
<gene>
    <name evidence="2" type="ORF">CUESP1_0155</name>
</gene>
<evidence type="ECO:0000313" key="2">
    <source>
        <dbReference type="EMBL" id="SHD75554.1"/>
    </source>
</evidence>
<feature type="transmembrane region" description="Helical" evidence="1">
    <location>
        <begin position="32"/>
        <end position="51"/>
    </location>
</feature>
<dbReference type="AlphaFoldDB" id="M1Z1S5"/>
<accession>M1Z1S5</accession>
<evidence type="ECO:0008006" key="4">
    <source>
        <dbReference type="Google" id="ProtNLM"/>
    </source>
</evidence>
<feature type="transmembrane region" description="Helical" evidence="1">
    <location>
        <begin position="492"/>
        <end position="516"/>
    </location>
</feature>
<keyword evidence="1" id="KW-0472">Membrane</keyword>
<dbReference type="HOGENOM" id="CLU_031634_0_0_9"/>
<dbReference type="OrthoDB" id="138672at2"/>
<dbReference type="InterPro" id="IPR031599">
    <property type="entry name" value="ABC_tran_2"/>
</dbReference>
<feature type="transmembrane region" description="Helical" evidence="1">
    <location>
        <begin position="149"/>
        <end position="177"/>
    </location>
</feature>
<feature type="transmembrane region" description="Helical" evidence="1">
    <location>
        <begin position="374"/>
        <end position="397"/>
    </location>
</feature>
<evidence type="ECO:0000313" key="3">
    <source>
        <dbReference type="Proteomes" id="UP000245423"/>
    </source>
</evidence>
<organism evidence="2 3">
    <name type="scientific">[Clostridium] ultunense Esp</name>
    <dbReference type="NCBI Taxonomy" id="1288971"/>
    <lineage>
        <taxon>Bacteria</taxon>
        <taxon>Bacillati</taxon>
        <taxon>Bacillota</taxon>
        <taxon>Tissierellia</taxon>
        <taxon>Tissierellales</taxon>
        <taxon>Tepidimicrobiaceae</taxon>
        <taxon>Schnuerera</taxon>
    </lineage>
</organism>
<feature type="transmembrane region" description="Helical" evidence="1">
    <location>
        <begin position="71"/>
        <end position="92"/>
    </location>
</feature>
<dbReference type="RefSeq" id="WP_005587004.1">
    <property type="nucleotide sequence ID" value="NZ_LT669839.1"/>
</dbReference>
<feature type="transmembrane region" description="Helical" evidence="1">
    <location>
        <begin position="189"/>
        <end position="207"/>
    </location>
</feature>
<feature type="transmembrane region" description="Helical" evidence="1">
    <location>
        <begin position="522"/>
        <end position="543"/>
    </location>
</feature>
<protein>
    <recommendedName>
        <fullName evidence="4">ABC-2 type transport system permease protein</fullName>
    </recommendedName>
</protein>
<name>M1Z1S5_9FIRM</name>
<feature type="transmembrane region" description="Helical" evidence="1">
    <location>
        <begin position="255"/>
        <end position="281"/>
    </location>
</feature>
<dbReference type="Proteomes" id="UP000245423">
    <property type="component" value="Chromosome 1"/>
</dbReference>
<feature type="transmembrane region" description="Helical" evidence="1">
    <location>
        <begin position="418"/>
        <end position="445"/>
    </location>
</feature>
<dbReference type="EMBL" id="LT669839">
    <property type="protein sequence ID" value="SHD75554.1"/>
    <property type="molecule type" value="Genomic_DNA"/>
</dbReference>
<keyword evidence="1" id="KW-1133">Transmembrane helix</keyword>
<keyword evidence="3" id="KW-1185">Reference proteome</keyword>
<sequence>MNRILSLIKTDLNTTFGFSALEYKFKSKKDRWQIIIFGIAILSLIPSYLLIVDGLSSLYEAYRNIGQKPMFLLNGFLYSQLIVFIFGILYVMSKYYFSNDLSVLVPLPLNPRDIIGSKFISLMVNEYLTSLPIILPFIIIYGTRGKEGILYWLYSLILILFVPVIPLTLASIIVMLFMKYTNIKGEKDLLRIIGYFLLLIAILAFQFKIQSITQNAMIEGEDFFLKMATDSNLLVRKLGLGFPPSMWGALSLSSYSSIIGLLNLILFVGVAIIIFIAMIYLSERLFFDGLIGNLEVSISRGSSKIKATDYNKKIPSFLALGLKEIRLLIRTPVYLLNSIGGVVIVPIIFIISTSMDGGQSLEGLNMLIKGNPHLISIAGVGMITLLGIMNCVGCTTFSREGKSLWIQRTIPIKAKDQIFGRVLSSLLVQFIGVGAVLCTVAYLGYLTIENVFWITILGVLGSIAMAELGMIIDIYRPLLDWDNPQKAMKQNLNVLIAMGIGALYLLGVGFLVYKLLDKVDILFIYGIMGLVFIITSFVLYMPLKKLIERQFQILE</sequence>
<feature type="transmembrane region" description="Helical" evidence="1">
    <location>
        <begin position="451"/>
        <end position="472"/>
    </location>
</feature>
<dbReference type="Pfam" id="PF16949">
    <property type="entry name" value="ABC_tran_2"/>
    <property type="match status" value="1"/>
</dbReference>
<feature type="transmembrane region" description="Helical" evidence="1">
    <location>
        <begin position="119"/>
        <end position="143"/>
    </location>
</feature>
<keyword evidence="1" id="KW-0812">Transmembrane</keyword>
<proteinExistence type="predicted"/>